<evidence type="ECO:0000256" key="4">
    <source>
        <dbReference type="ARBA" id="ARBA00023136"/>
    </source>
</evidence>
<feature type="transmembrane region" description="Helical" evidence="5">
    <location>
        <begin position="150"/>
        <end position="167"/>
    </location>
</feature>
<dbReference type="InterPro" id="IPR035952">
    <property type="entry name" value="Rhomboid-like_sf"/>
</dbReference>
<evidence type="ECO:0008006" key="8">
    <source>
        <dbReference type="Google" id="ProtNLM"/>
    </source>
</evidence>
<dbReference type="GO" id="GO:0016020">
    <property type="term" value="C:membrane"/>
    <property type="evidence" value="ECO:0007669"/>
    <property type="project" value="UniProtKB-SubCell"/>
</dbReference>
<organism evidence="6 7">
    <name type="scientific">Candidatus Enterenecus faecium</name>
    <dbReference type="NCBI Taxonomy" id="2840780"/>
    <lineage>
        <taxon>Bacteria</taxon>
        <taxon>Bacillati</taxon>
        <taxon>Bacillota</taxon>
        <taxon>Clostridia</taxon>
        <taxon>Eubacteriales</taxon>
        <taxon>Candidatus Enterenecus</taxon>
    </lineage>
</organism>
<evidence type="ECO:0000313" key="6">
    <source>
        <dbReference type="EMBL" id="HIQ59978.1"/>
    </source>
</evidence>
<dbReference type="Gene3D" id="1.20.1540.10">
    <property type="entry name" value="Rhomboid-like"/>
    <property type="match status" value="1"/>
</dbReference>
<evidence type="ECO:0000256" key="1">
    <source>
        <dbReference type="ARBA" id="ARBA00004141"/>
    </source>
</evidence>
<evidence type="ECO:0000256" key="2">
    <source>
        <dbReference type="ARBA" id="ARBA00022692"/>
    </source>
</evidence>
<dbReference type="EMBL" id="DVFO01000001">
    <property type="protein sequence ID" value="HIQ59978.1"/>
    <property type="molecule type" value="Genomic_DNA"/>
</dbReference>
<reference evidence="6" key="2">
    <citation type="journal article" date="2021" name="PeerJ">
        <title>Extensive microbial diversity within the chicken gut microbiome revealed by metagenomics and culture.</title>
        <authorList>
            <person name="Gilroy R."/>
            <person name="Ravi A."/>
            <person name="Getino M."/>
            <person name="Pursley I."/>
            <person name="Horton D.L."/>
            <person name="Alikhan N.F."/>
            <person name="Baker D."/>
            <person name="Gharbi K."/>
            <person name="Hall N."/>
            <person name="Watson M."/>
            <person name="Adriaenssens E.M."/>
            <person name="Foster-Nyarko E."/>
            <person name="Jarju S."/>
            <person name="Secka A."/>
            <person name="Antonio M."/>
            <person name="Oren A."/>
            <person name="Chaudhuri R.R."/>
            <person name="La Ragione R."/>
            <person name="Hildebrand F."/>
            <person name="Pallen M.J."/>
        </authorList>
    </citation>
    <scope>NUCLEOTIDE SEQUENCE</scope>
    <source>
        <strain evidence="6">ChiGjej2B2-12916</strain>
    </source>
</reference>
<comment type="caution">
    <text evidence="6">The sequence shown here is derived from an EMBL/GenBank/DDBJ whole genome shotgun (WGS) entry which is preliminary data.</text>
</comment>
<name>A0A9D0YQ97_9FIRM</name>
<gene>
    <name evidence="6" type="ORF">IAD31_00030</name>
</gene>
<feature type="transmembrane region" description="Helical" evidence="5">
    <location>
        <begin position="83"/>
        <end position="103"/>
    </location>
</feature>
<dbReference type="Proteomes" id="UP000886879">
    <property type="component" value="Unassembled WGS sequence"/>
</dbReference>
<protein>
    <recommendedName>
        <fullName evidence="8">Peptidase S54 rhomboid domain-containing protein</fullName>
    </recommendedName>
</protein>
<proteinExistence type="predicted"/>
<keyword evidence="4 5" id="KW-0472">Membrane</keyword>
<reference evidence="6" key="1">
    <citation type="submission" date="2020-10" db="EMBL/GenBank/DDBJ databases">
        <authorList>
            <person name="Gilroy R."/>
        </authorList>
    </citation>
    <scope>NUCLEOTIDE SEQUENCE</scope>
    <source>
        <strain evidence="6">ChiGjej2B2-12916</strain>
    </source>
</reference>
<sequence>MKIIVFGQIAVYLVNMLTYVMFAQNFVGYLQFVPALILNGQVWRLVTWVVVPNASSPFMLLLTCYFYYWIAAMLEREWGTARFTLFYLGGMVLSVVLGMALGLGQMNLTHTIASLNLSYYLNLSIFLVLAVLYGEMQVLLFFVVPVKMKWMALIDVVLVIVDMVDLFKLGYWMLALVPLASFLNFFIFTWPFWQAKLGIVRHKTDPKVIHFKQAQKQAQETKGYHHKCAVCGITDADDPDMEFRYCSKCDGYYCYCANHINNHVHIHKN</sequence>
<dbReference type="SUPFAM" id="SSF144091">
    <property type="entry name" value="Rhomboid-like"/>
    <property type="match status" value="1"/>
</dbReference>
<dbReference type="AlphaFoldDB" id="A0A9D0YQ97"/>
<evidence type="ECO:0000256" key="5">
    <source>
        <dbReference type="SAM" id="Phobius"/>
    </source>
</evidence>
<feature type="transmembrane region" description="Helical" evidence="5">
    <location>
        <begin position="173"/>
        <end position="193"/>
    </location>
</feature>
<feature type="transmembrane region" description="Helical" evidence="5">
    <location>
        <begin position="123"/>
        <end position="143"/>
    </location>
</feature>
<feature type="transmembrane region" description="Helical" evidence="5">
    <location>
        <begin position="12"/>
        <end position="33"/>
    </location>
</feature>
<feature type="transmembrane region" description="Helical" evidence="5">
    <location>
        <begin position="45"/>
        <end position="71"/>
    </location>
</feature>
<keyword evidence="3 5" id="KW-1133">Transmembrane helix</keyword>
<accession>A0A9D0YQ97</accession>
<evidence type="ECO:0000256" key="3">
    <source>
        <dbReference type="ARBA" id="ARBA00022989"/>
    </source>
</evidence>
<keyword evidence="2 5" id="KW-0812">Transmembrane</keyword>
<comment type="subcellular location">
    <subcellularLocation>
        <location evidence="1">Membrane</location>
        <topology evidence="1">Multi-pass membrane protein</topology>
    </subcellularLocation>
</comment>
<evidence type="ECO:0000313" key="7">
    <source>
        <dbReference type="Proteomes" id="UP000886879"/>
    </source>
</evidence>